<dbReference type="GO" id="GO:0003677">
    <property type="term" value="F:DNA binding"/>
    <property type="evidence" value="ECO:0007669"/>
    <property type="project" value="InterPro"/>
</dbReference>
<dbReference type="SUPFAM" id="SSF47413">
    <property type="entry name" value="lambda repressor-like DNA-binding domains"/>
    <property type="match status" value="1"/>
</dbReference>
<evidence type="ECO:0000313" key="1">
    <source>
        <dbReference type="EMBL" id="PCI74801.1"/>
    </source>
</evidence>
<dbReference type="EMBL" id="NVUL01000092">
    <property type="protein sequence ID" value="PCI74801.1"/>
    <property type="molecule type" value="Genomic_DNA"/>
</dbReference>
<reference evidence="2" key="1">
    <citation type="submission" date="2017-08" db="EMBL/GenBank/DDBJ databases">
        <title>A dynamic microbial community with high functional redundancy inhabits the cold, oxic subseafloor aquifer.</title>
        <authorList>
            <person name="Tully B.J."/>
            <person name="Wheat C.G."/>
            <person name="Glazer B.T."/>
            <person name="Huber J.A."/>
        </authorList>
    </citation>
    <scope>NUCLEOTIDE SEQUENCE [LARGE SCALE GENOMIC DNA]</scope>
</reference>
<accession>A0A2A4WXP3</accession>
<protein>
    <submittedName>
        <fullName evidence="1">Transcriptional regulator</fullName>
    </submittedName>
</protein>
<dbReference type="Gene3D" id="1.10.260.40">
    <property type="entry name" value="lambda repressor-like DNA-binding domains"/>
    <property type="match status" value="1"/>
</dbReference>
<dbReference type="AlphaFoldDB" id="A0A2A4WXP3"/>
<sequence length="90" mass="10289">MKKPKTIYSTEHERLCSWLNANKEESDVSIRQLAKKLGWSPAIVGKVFTGDRRLDVIEYVQVCQSLNIDAHEGLDTITKTTVKKKSKKKK</sequence>
<dbReference type="InterPro" id="IPR010982">
    <property type="entry name" value="Lambda_DNA-bd_dom_sf"/>
</dbReference>
<evidence type="ECO:0000313" key="2">
    <source>
        <dbReference type="Proteomes" id="UP000218767"/>
    </source>
</evidence>
<gene>
    <name evidence="1" type="ORF">COB20_14385</name>
</gene>
<comment type="caution">
    <text evidence="1">The sequence shown here is derived from an EMBL/GenBank/DDBJ whole genome shotgun (WGS) entry which is preliminary data.</text>
</comment>
<dbReference type="Proteomes" id="UP000218767">
    <property type="component" value="Unassembled WGS sequence"/>
</dbReference>
<proteinExistence type="predicted"/>
<organism evidence="1 2">
    <name type="scientific">SAR86 cluster bacterium</name>
    <dbReference type="NCBI Taxonomy" id="2030880"/>
    <lineage>
        <taxon>Bacteria</taxon>
        <taxon>Pseudomonadati</taxon>
        <taxon>Pseudomonadota</taxon>
        <taxon>Gammaproteobacteria</taxon>
        <taxon>SAR86 cluster</taxon>
    </lineage>
</organism>
<dbReference type="InterPro" id="IPR001387">
    <property type="entry name" value="Cro/C1-type_HTH"/>
</dbReference>
<dbReference type="CDD" id="cd00093">
    <property type="entry name" value="HTH_XRE"/>
    <property type="match status" value="1"/>
</dbReference>
<name>A0A2A4WXP3_9GAMM</name>